<dbReference type="EMBL" id="BK014906">
    <property type="protein sequence ID" value="DAD81703.1"/>
    <property type="molecule type" value="Genomic_DNA"/>
</dbReference>
<accession>A0A8S5MI31</accession>
<evidence type="ECO:0000313" key="1">
    <source>
        <dbReference type="EMBL" id="DAD81703.1"/>
    </source>
</evidence>
<protein>
    <submittedName>
        <fullName evidence="1">Uncharacterized protein</fullName>
    </submittedName>
</protein>
<reference evidence="1" key="1">
    <citation type="journal article" date="2021" name="Proc. Natl. Acad. Sci. U.S.A.">
        <title>A Catalog of Tens of Thousands of Viruses from Human Metagenomes Reveals Hidden Associations with Chronic Diseases.</title>
        <authorList>
            <person name="Tisza M.J."/>
            <person name="Buck C.B."/>
        </authorList>
    </citation>
    <scope>NUCLEOTIDE SEQUENCE</scope>
    <source>
        <strain evidence="1">Ct9Ns12</strain>
    </source>
</reference>
<sequence>MSCCKNKSGQTSVLELVPVATGTTTPSPIMYYIDLIHYLCRNRNICITAQYPLSGTMRAVLKSIDSLGGNLYSLSIQLVGSVSYLPYVCGCNNCDVCPQTDTVFTSITVPFYSTTVPTSATLTVTPNVLVSPTNVQDCCTKTNAVEIEFGLTVTSPAPAPAVAALLGEDESLANETKSSKNK</sequence>
<name>A0A8S5MI31_9CAUD</name>
<proteinExistence type="predicted"/>
<organism evidence="1">
    <name type="scientific">Myoviridae sp. ct9Ns12</name>
    <dbReference type="NCBI Taxonomy" id="2826626"/>
    <lineage>
        <taxon>Viruses</taxon>
        <taxon>Duplodnaviria</taxon>
        <taxon>Heunggongvirae</taxon>
        <taxon>Uroviricota</taxon>
        <taxon>Caudoviricetes</taxon>
    </lineage>
</organism>